<evidence type="ECO:0000256" key="1">
    <source>
        <dbReference type="SAM" id="MobiDB-lite"/>
    </source>
</evidence>
<dbReference type="AlphaFoldDB" id="A0A6A6R3H7"/>
<gene>
    <name evidence="2" type="ORF">BU16DRAFT_523794</name>
</gene>
<keyword evidence="3" id="KW-1185">Reference proteome</keyword>
<evidence type="ECO:0000313" key="2">
    <source>
        <dbReference type="EMBL" id="KAF2499291.1"/>
    </source>
</evidence>
<organism evidence="2 3">
    <name type="scientific">Lophium mytilinum</name>
    <dbReference type="NCBI Taxonomy" id="390894"/>
    <lineage>
        <taxon>Eukaryota</taxon>
        <taxon>Fungi</taxon>
        <taxon>Dikarya</taxon>
        <taxon>Ascomycota</taxon>
        <taxon>Pezizomycotina</taxon>
        <taxon>Dothideomycetes</taxon>
        <taxon>Pleosporomycetidae</taxon>
        <taxon>Mytilinidiales</taxon>
        <taxon>Mytilinidiaceae</taxon>
        <taxon>Lophium</taxon>
    </lineage>
</organism>
<dbReference type="EMBL" id="MU004184">
    <property type="protein sequence ID" value="KAF2499291.1"/>
    <property type="molecule type" value="Genomic_DNA"/>
</dbReference>
<name>A0A6A6R3H7_9PEZI</name>
<proteinExistence type="predicted"/>
<feature type="region of interest" description="Disordered" evidence="1">
    <location>
        <begin position="154"/>
        <end position="205"/>
    </location>
</feature>
<dbReference type="OrthoDB" id="5238363at2759"/>
<dbReference type="Proteomes" id="UP000799750">
    <property type="component" value="Unassembled WGS sequence"/>
</dbReference>
<evidence type="ECO:0000313" key="3">
    <source>
        <dbReference type="Proteomes" id="UP000799750"/>
    </source>
</evidence>
<reference evidence="2" key="1">
    <citation type="journal article" date="2020" name="Stud. Mycol.">
        <title>101 Dothideomycetes genomes: a test case for predicting lifestyles and emergence of pathogens.</title>
        <authorList>
            <person name="Haridas S."/>
            <person name="Albert R."/>
            <person name="Binder M."/>
            <person name="Bloem J."/>
            <person name="Labutti K."/>
            <person name="Salamov A."/>
            <person name="Andreopoulos B."/>
            <person name="Baker S."/>
            <person name="Barry K."/>
            <person name="Bills G."/>
            <person name="Bluhm B."/>
            <person name="Cannon C."/>
            <person name="Castanera R."/>
            <person name="Culley D."/>
            <person name="Daum C."/>
            <person name="Ezra D."/>
            <person name="Gonzalez J."/>
            <person name="Henrissat B."/>
            <person name="Kuo A."/>
            <person name="Liang C."/>
            <person name="Lipzen A."/>
            <person name="Lutzoni F."/>
            <person name="Magnuson J."/>
            <person name="Mondo S."/>
            <person name="Nolan M."/>
            <person name="Ohm R."/>
            <person name="Pangilinan J."/>
            <person name="Park H.-J."/>
            <person name="Ramirez L."/>
            <person name="Alfaro M."/>
            <person name="Sun H."/>
            <person name="Tritt A."/>
            <person name="Yoshinaga Y."/>
            <person name="Zwiers L.-H."/>
            <person name="Turgeon B."/>
            <person name="Goodwin S."/>
            <person name="Spatafora J."/>
            <person name="Crous P."/>
            <person name="Grigoriev I."/>
        </authorList>
    </citation>
    <scope>NUCLEOTIDE SEQUENCE</scope>
    <source>
        <strain evidence="2">CBS 269.34</strain>
    </source>
</reference>
<accession>A0A6A6R3H7</accession>
<sequence length="205" mass="23205">MSSAFRSLKVRAIKPTYTTKYSSIYAQNQILGDRSHPLYKKTIRRYEQRDTSGLWWSATTPTFGKKKVVRSWVLRRIRQAFSEALEARGLDKDGKPEAGIGNEAHEQKLLSLYGTLRIGADDRASTVKYEELRKECDELVSAVMNLCSRDKKTVDSSSTIPQYRPREDRPSSSSDAGPQSIVAAMAPSVPREKRKRPKLRDAKPV</sequence>
<protein>
    <submittedName>
        <fullName evidence="2">Uncharacterized protein</fullName>
    </submittedName>
</protein>